<keyword evidence="5 7" id="KW-0521">NADP</keyword>
<dbReference type="SUPFAM" id="SSF56399">
    <property type="entry name" value="ADP-ribosylation"/>
    <property type="match status" value="1"/>
</dbReference>
<evidence type="ECO:0000256" key="1">
    <source>
        <dbReference type="ARBA" id="ARBA00009558"/>
    </source>
</evidence>
<dbReference type="GO" id="GO:0106274">
    <property type="term" value="F:NAD+-protein-arginine ADP-ribosyltransferase activity"/>
    <property type="evidence" value="ECO:0007669"/>
    <property type="project" value="UniProtKB-EC"/>
</dbReference>
<proteinExistence type="inferred from homology"/>
<keyword evidence="2 7" id="KW-0328">Glycosyltransferase</keyword>
<evidence type="ECO:0000256" key="5">
    <source>
        <dbReference type="ARBA" id="ARBA00022857"/>
    </source>
</evidence>
<protein>
    <recommendedName>
        <fullName evidence="7">NAD(P)(+)--arginine ADP-ribosyltransferase</fullName>
        <ecNumber evidence="7">2.4.2.31</ecNumber>
    </recommendedName>
    <alternativeName>
        <fullName evidence="7">Mono(ADP-ribosyl)transferase</fullName>
    </alternativeName>
</protein>
<dbReference type="PRINTS" id="PR00970">
    <property type="entry name" value="RIBTRNSFRASE"/>
</dbReference>
<evidence type="ECO:0000313" key="9">
    <source>
        <dbReference type="Proteomes" id="UP000265020"/>
    </source>
</evidence>
<sequence length="264" mass="31014">DLSHHILFFPVGLFIYPSVLQHFGIFGLEDQSFPLDMAEESVDDMYHNCDTEMEKKVKEEYFKNETNNKLFRGVWNESENCSQNNMKKREKEDEKLTEYNMKAICVYTAGGQKNFYQIFNQAVRIMRRNYSSSFEFHSLHFWLTRAVQILNKPECKTTYRRTEAEFTGDVNQEMRFGTFTSSSELPYLFHFGKKTCFKIRTCYGANLKAYPVLKNHEKEWLIPPYEKFKITSKDKADELSDCDSVFTLNSTGILSNLNCSLIHS</sequence>
<evidence type="ECO:0000256" key="7">
    <source>
        <dbReference type="RuleBase" id="RU361228"/>
    </source>
</evidence>
<dbReference type="Proteomes" id="UP000265020">
    <property type="component" value="Unassembled WGS sequence"/>
</dbReference>
<reference evidence="8" key="2">
    <citation type="submission" date="2025-09" db="UniProtKB">
        <authorList>
            <consortium name="Ensembl"/>
        </authorList>
    </citation>
    <scope>IDENTIFICATION</scope>
</reference>
<keyword evidence="4" id="KW-0548">Nucleotidyltransferase</keyword>
<evidence type="ECO:0000313" key="8">
    <source>
        <dbReference type="Ensembl" id="ENSCVAP00000024570.1"/>
    </source>
</evidence>
<dbReference type="GeneTree" id="ENSGT01030000234601"/>
<dbReference type="AlphaFoldDB" id="A0A3Q2GFC0"/>
<dbReference type="GO" id="GO:0003950">
    <property type="term" value="F:NAD+ poly-ADP-ribosyltransferase activity"/>
    <property type="evidence" value="ECO:0007669"/>
    <property type="project" value="TreeGrafter"/>
</dbReference>
<dbReference type="FunFam" id="3.90.176.10:FF:000003">
    <property type="entry name" value="NAD(P)(+)--arginine ADP-ribosyltransferase"/>
    <property type="match status" value="1"/>
</dbReference>
<evidence type="ECO:0000256" key="2">
    <source>
        <dbReference type="ARBA" id="ARBA00022676"/>
    </source>
</evidence>
<keyword evidence="9" id="KW-1185">Reference proteome</keyword>
<dbReference type="EC" id="2.4.2.31" evidence="7"/>
<evidence type="ECO:0000256" key="6">
    <source>
        <dbReference type="ARBA" id="ARBA00047597"/>
    </source>
</evidence>
<evidence type="ECO:0000256" key="3">
    <source>
        <dbReference type="ARBA" id="ARBA00022679"/>
    </source>
</evidence>
<keyword evidence="3 7" id="KW-0808">Transferase</keyword>
<organism evidence="8 9">
    <name type="scientific">Cyprinodon variegatus</name>
    <name type="common">Sheepshead minnow</name>
    <dbReference type="NCBI Taxonomy" id="28743"/>
    <lineage>
        <taxon>Eukaryota</taxon>
        <taxon>Metazoa</taxon>
        <taxon>Chordata</taxon>
        <taxon>Craniata</taxon>
        <taxon>Vertebrata</taxon>
        <taxon>Euteleostomi</taxon>
        <taxon>Actinopterygii</taxon>
        <taxon>Neopterygii</taxon>
        <taxon>Teleostei</taxon>
        <taxon>Neoteleostei</taxon>
        <taxon>Acanthomorphata</taxon>
        <taxon>Ovalentaria</taxon>
        <taxon>Atherinomorphae</taxon>
        <taxon>Cyprinodontiformes</taxon>
        <taxon>Cyprinodontidae</taxon>
        <taxon>Cyprinodon</taxon>
    </lineage>
</organism>
<dbReference type="PANTHER" id="PTHR10339">
    <property type="entry name" value="ADP-RIBOSYLTRANSFERASE"/>
    <property type="match status" value="1"/>
</dbReference>
<dbReference type="PANTHER" id="PTHR10339:SF29">
    <property type="entry name" value="NAD(P)(+)--ARGININE ADP-RIBOSYLTRANSFERASE"/>
    <property type="match status" value="1"/>
</dbReference>
<dbReference type="InterPro" id="IPR000768">
    <property type="entry name" value="ART"/>
</dbReference>
<evidence type="ECO:0000256" key="4">
    <source>
        <dbReference type="ARBA" id="ARBA00022695"/>
    </source>
</evidence>
<name>A0A3Q2GFC0_CYPVA</name>
<keyword evidence="7" id="KW-0520">NAD</keyword>
<dbReference type="GO" id="GO:0016779">
    <property type="term" value="F:nucleotidyltransferase activity"/>
    <property type="evidence" value="ECO:0007669"/>
    <property type="project" value="UniProtKB-KW"/>
</dbReference>
<comment type="similarity">
    <text evidence="1 7">Belongs to the Arg-specific ADP-ribosyltransferase family.</text>
</comment>
<comment type="catalytic activity">
    <reaction evidence="6 7">
        <text>L-arginyl-[protein] + NAD(+) = N(omega)-(ADP-D-ribosyl)-L-arginyl-[protein] + nicotinamide + H(+)</text>
        <dbReference type="Rhea" id="RHEA:19149"/>
        <dbReference type="Rhea" id="RHEA-COMP:10532"/>
        <dbReference type="Rhea" id="RHEA-COMP:15087"/>
        <dbReference type="ChEBI" id="CHEBI:15378"/>
        <dbReference type="ChEBI" id="CHEBI:17154"/>
        <dbReference type="ChEBI" id="CHEBI:29965"/>
        <dbReference type="ChEBI" id="CHEBI:57540"/>
        <dbReference type="ChEBI" id="CHEBI:142554"/>
        <dbReference type="EC" id="2.4.2.31"/>
    </reaction>
</comment>
<accession>A0A3Q2GFC0</accession>
<dbReference type="OMA" id="CISAMRN"/>
<dbReference type="Ensembl" id="ENSCVAT00000003852.1">
    <property type="protein sequence ID" value="ENSCVAP00000024570.1"/>
    <property type="gene ID" value="ENSCVAG00000008730.1"/>
</dbReference>
<dbReference type="InterPro" id="IPR050999">
    <property type="entry name" value="ADP-ribosyltransferase_ARG"/>
</dbReference>
<dbReference type="Pfam" id="PF01129">
    <property type="entry name" value="ART"/>
    <property type="match status" value="1"/>
</dbReference>
<reference evidence="8" key="1">
    <citation type="submission" date="2025-08" db="UniProtKB">
        <authorList>
            <consortium name="Ensembl"/>
        </authorList>
    </citation>
    <scope>IDENTIFICATION</scope>
</reference>
<dbReference type="Gene3D" id="3.90.176.10">
    <property type="entry name" value="Toxin ADP-ribosyltransferase, Chain A, domain 1"/>
    <property type="match status" value="1"/>
</dbReference>
<dbReference type="PROSITE" id="PS51996">
    <property type="entry name" value="TR_MART"/>
    <property type="match status" value="1"/>
</dbReference>